<dbReference type="InterPro" id="IPR058923">
    <property type="entry name" value="RCC1-like_dom"/>
</dbReference>
<evidence type="ECO:0000256" key="3">
    <source>
        <dbReference type="PROSITE-ProRule" id="PRU00235"/>
    </source>
</evidence>
<feature type="region of interest" description="Disordered" evidence="4">
    <location>
        <begin position="62"/>
        <end position="259"/>
    </location>
</feature>
<dbReference type="GO" id="GO:0005085">
    <property type="term" value="F:guanyl-nucleotide exchange factor activity"/>
    <property type="evidence" value="ECO:0007669"/>
    <property type="project" value="TreeGrafter"/>
</dbReference>
<feature type="repeat" description="RCC1" evidence="3">
    <location>
        <begin position="318"/>
        <end position="383"/>
    </location>
</feature>
<feature type="compositionally biased region" description="Low complexity" evidence="4">
    <location>
        <begin position="162"/>
        <end position="187"/>
    </location>
</feature>
<organism evidence="6 7">
    <name type="scientific">Chlamydomonas eustigma</name>
    <dbReference type="NCBI Taxonomy" id="1157962"/>
    <lineage>
        <taxon>Eukaryota</taxon>
        <taxon>Viridiplantae</taxon>
        <taxon>Chlorophyta</taxon>
        <taxon>core chlorophytes</taxon>
        <taxon>Chlorophyceae</taxon>
        <taxon>CS clade</taxon>
        <taxon>Chlamydomonadales</taxon>
        <taxon>Chlamydomonadaceae</taxon>
        <taxon>Chlamydomonas</taxon>
    </lineage>
</organism>
<keyword evidence="7" id="KW-1185">Reference proteome</keyword>
<evidence type="ECO:0000256" key="4">
    <source>
        <dbReference type="SAM" id="MobiDB-lite"/>
    </source>
</evidence>
<feature type="repeat" description="RCC1" evidence="3">
    <location>
        <begin position="442"/>
        <end position="505"/>
    </location>
</feature>
<gene>
    <name evidence="6" type="ORF">CEUSTIGMA_g11671.t1</name>
</gene>
<feature type="repeat" description="RCC1" evidence="3">
    <location>
        <begin position="618"/>
        <end position="673"/>
    </location>
</feature>
<name>A0A250XMF4_9CHLO</name>
<dbReference type="GO" id="GO:0005737">
    <property type="term" value="C:cytoplasm"/>
    <property type="evidence" value="ECO:0007669"/>
    <property type="project" value="TreeGrafter"/>
</dbReference>
<feature type="repeat" description="RCC1" evidence="3">
    <location>
        <begin position="560"/>
        <end position="617"/>
    </location>
</feature>
<dbReference type="InterPro" id="IPR000408">
    <property type="entry name" value="Reg_chr_condens"/>
</dbReference>
<feature type="domain" description="RCC1-like" evidence="5">
    <location>
        <begin position="265"/>
        <end position="668"/>
    </location>
</feature>
<dbReference type="EMBL" id="BEGY01000120">
    <property type="protein sequence ID" value="GAX84248.1"/>
    <property type="molecule type" value="Genomic_DNA"/>
</dbReference>
<dbReference type="PRINTS" id="PR00633">
    <property type="entry name" value="RCCNDNSATION"/>
</dbReference>
<evidence type="ECO:0000259" key="5">
    <source>
        <dbReference type="Pfam" id="PF25390"/>
    </source>
</evidence>
<sequence length="737" mass="77407">MKDMKYLAILIKKRHAHFSKIPVNLERGPAFPEDYPLSHFSKHTSSPLIRPNLQKMIDHEAPPKAAPTKKMKIDNKAGSSHGPEPAGRRTTRSMTAPITSKPDIVKETNEAKPKAPAKPSTKKRARVDNDESTKDAEPETIKAAKAVPVTKAQPKTTGKNQASKSASKAATSTATKSKRGASSAASKPVPPSAETLNPAQSGEGNAKTLKRGQKKATPSVTAAETVWPSHEEPKAKRQKMGRAPATKSKSMQPSPVVVTPPEPADLFVFGSNPFGALGLGEDETVKYRPAQVGSEAVPERFLQVACGGMHTVALAADGKVWTWGVNDEGALGRKTEGTSWEDTAEEEKGQASEPGLAELPQEVKAPVTQVVAGDGFTFALAGGSIYGCGIFKDDQGGLTGFNSRTKGLQRTFIEVHHAKAASSKVLKLLCGARHIVALTAGGEVLTWGISSQGQLGRIPAFGQEDQPSPSDVFEPKAVPGLEDLLGSTPVDIGVGLYNTFAISETGDVVGWGLNNSGQLGIPKANADDNLVWIPVKIESLKKIADVRGGEQHTLALTKEGRVVTFGAATYGMLGRSGLDVGKASENYPVPEEVDGLADHKVTCIAAGMNISGCCTSDGALWLWGSNVNYQLAKGEVEEDSLVPEKLRRTKVFGFRNVYSLSFGGQHAALLAGQPAEAAPAAPVTAPPAAASEMTEASVIANDATVKGTADIPEPAPFVNAASTTHDNPQIVEGHTAG</sequence>
<evidence type="ECO:0000313" key="7">
    <source>
        <dbReference type="Proteomes" id="UP000232323"/>
    </source>
</evidence>
<dbReference type="AlphaFoldDB" id="A0A250XMF4"/>
<keyword evidence="2" id="KW-0677">Repeat</keyword>
<dbReference type="PROSITE" id="PS00626">
    <property type="entry name" value="RCC1_2"/>
    <property type="match status" value="1"/>
</dbReference>
<evidence type="ECO:0000256" key="1">
    <source>
        <dbReference type="ARBA" id="ARBA00022658"/>
    </source>
</evidence>
<dbReference type="OrthoDB" id="61110at2759"/>
<feature type="repeat" description="RCC1" evidence="3">
    <location>
        <begin position="264"/>
        <end position="317"/>
    </location>
</feature>
<dbReference type="Proteomes" id="UP000232323">
    <property type="component" value="Unassembled WGS sequence"/>
</dbReference>
<accession>A0A250XMF4</accession>
<evidence type="ECO:0000313" key="6">
    <source>
        <dbReference type="EMBL" id="GAX84248.1"/>
    </source>
</evidence>
<comment type="caution">
    <text evidence="6">The sequence shown here is derived from an EMBL/GenBank/DDBJ whole genome shotgun (WGS) entry which is preliminary data.</text>
</comment>
<keyword evidence="1" id="KW-0344">Guanine-nucleotide releasing factor</keyword>
<feature type="compositionally biased region" description="Polar residues" evidence="4">
    <location>
        <begin position="194"/>
        <end position="203"/>
    </location>
</feature>
<feature type="repeat" description="RCC1" evidence="3">
    <location>
        <begin position="506"/>
        <end position="559"/>
    </location>
</feature>
<protein>
    <recommendedName>
        <fullName evidence="5">RCC1-like domain-containing protein</fullName>
    </recommendedName>
</protein>
<dbReference type="PROSITE" id="PS50012">
    <property type="entry name" value="RCC1_3"/>
    <property type="match status" value="6"/>
</dbReference>
<dbReference type="PROSITE" id="PS00625">
    <property type="entry name" value="RCC1_1"/>
    <property type="match status" value="1"/>
</dbReference>
<dbReference type="STRING" id="1157962.A0A250XMF4"/>
<proteinExistence type="predicted"/>
<dbReference type="Gene3D" id="2.130.10.30">
    <property type="entry name" value="Regulator of chromosome condensation 1/beta-lactamase-inhibitor protein II"/>
    <property type="match status" value="1"/>
</dbReference>
<dbReference type="InterPro" id="IPR051553">
    <property type="entry name" value="Ran_GTPase-activating"/>
</dbReference>
<evidence type="ECO:0000256" key="2">
    <source>
        <dbReference type="ARBA" id="ARBA00022737"/>
    </source>
</evidence>
<dbReference type="SUPFAM" id="SSF50985">
    <property type="entry name" value="RCC1/BLIP-II"/>
    <property type="match status" value="1"/>
</dbReference>
<reference evidence="6 7" key="1">
    <citation type="submission" date="2017-08" db="EMBL/GenBank/DDBJ databases">
        <title>Acidophilic green algal genome provides insights into adaptation to an acidic environment.</title>
        <authorList>
            <person name="Hirooka S."/>
            <person name="Hirose Y."/>
            <person name="Kanesaki Y."/>
            <person name="Higuchi S."/>
            <person name="Fujiwara T."/>
            <person name="Onuma R."/>
            <person name="Era A."/>
            <person name="Ohbayashi R."/>
            <person name="Uzuka A."/>
            <person name="Nozaki H."/>
            <person name="Yoshikawa H."/>
            <person name="Miyagishima S.Y."/>
        </authorList>
    </citation>
    <scope>NUCLEOTIDE SEQUENCE [LARGE SCALE GENOMIC DNA]</scope>
    <source>
        <strain evidence="6 7">NIES-2499</strain>
    </source>
</reference>
<feature type="compositionally biased region" description="Basic and acidic residues" evidence="4">
    <location>
        <begin position="103"/>
        <end position="113"/>
    </location>
</feature>
<dbReference type="PANTHER" id="PTHR45982">
    <property type="entry name" value="REGULATOR OF CHROMOSOME CONDENSATION"/>
    <property type="match status" value="1"/>
</dbReference>
<dbReference type="Pfam" id="PF25390">
    <property type="entry name" value="WD40_RLD"/>
    <property type="match status" value="1"/>
</dbReference>
<feature type="region of interest" description="Disordered" evidence="4">
    <location>
        <begin position="331"/>
        <end position="354"/>
    </location>
</feature>
<dbReference type="InterPro" id="IPR009091">
    <property type="entry name" value="RCC1/BLIP-II"/>
</dbReference>
<feature type="compositionally biased region" description="Basic and acidic residues" evidence="4">
    <location>
        <begin position="126"/>
        <end position="142"/>
    </location>
</feature>
<dbReference type="PANTHER" id="PTHR45982:SF1">
    <property type="entry name" value="REGULATOR OF CHROMOSOME CONDENSATION"/>
    <property type="match status" value="1"/>
</dbReference>